<proteinExistence type="predicted"/>
<comment type="caution">
    <text evidence="5">The sequence shown here is derived from an EMBL/GenBank/DDBJ whole genome shotgun (WGS) entry which is preliminary data.</text>
</comment>
<dbReference type="EMBL" id="BAABBQ010000001">
    <property type="protein sequence ID" value="GAA4018735.1"/>
    <property type="molecule type" value="Genomic_DNA"/>
</dbReference>
<feature type="compositionally biased region" description="Pro residues" evidence="2">
    <location>
        <begin position="40"/>
        <end position="52"/>
    </location>
</feature>
<keyword evidence="6" id="KW-1185">Reference proteome</keyword>
<keyword evidence="1" id="KW-0175">Coiled coil</keyword>
<evidence type="ECO:0000256" key="3">
    <source>
        <dbReference type="SAM" id="Phobius"/>
    </source>
</evidence>
<gene>
    <name evidence="5" type="ORF">GCM10022280_17890</name>
</gene>
<feature type="transmembrane region" description="Helical" evidence="3">
    <location>
        <begin position="268"/>
        <end position="293"/>
    </location>
</feature>
<feature type="compositionally biased region" description="Basic and acidic residues" evidence="2">
    <location>
        <begin position="19"/>
        <end position="35"/>
    </location>
</feature>
<keyword evidence="3" id="KW-0812">Transmembrane</keyword>
<feature type="coiled-coil region" evidence="1">
    <location>
        <begin position="171"/>
        <end position="229"/>
    </location>
</feature>
<dbReference type="InterPro" id="IPR025645">
    <property type="entry name" value="DUF4349"/>
</dbReference>
<evidence type="ECO:0000313" key="6">
    <source>
        <dbReference type="Proteomes" id="UP001500235"/>
    </source>
</evidence>
<accession>A0ABP7SZF3</accession>
<organism evidence="5 6">
    <name type="scientific">Sphingomonas swuensis</name>
    <dbReference type="NCBI Taxonomy" id="977800"/>
    <lineage>
        <taxon>Bacteria</taxon>
        <taxon>Pseudomonadati</taxon>
        <taxon>Pseudomonadota</taxon>
        <taxon>Alphaproteobacteria</taxon>
        <taxon>Sphingomonadales</taxon>
        <taxon>Sphingomonadaceae</taxon>
        <taxon>Sphingomonas</taxon>
    </lineage>
</organism>
<sequence>MRKWLMAGAAVSLLAGCGQRDETSKRPSEDLRTYDVAEEPAPPPPMAPPPPLVRAEQGQASADGAGPNIGVSAAPGVAFNYRYAYRLANARIQAAQEAHAQMCEKLTIARCRITGMRYSLVNERDISASLEIKLDPAIARQFGKDATRVVTDAEGMLVDQQISGVDMAPTIEGANRGRAALQDDLERVTRELARPGLSSVVRDRLLSEANQLRAQIRSLGEQRQAAEDSLATTPMSFFYGSGATVPGFDDERPIASAIERAGENFQAAIGFLIVAFATLLPWALLVGLLVWLWRRLGVGTWLMRRSDEAFERQA</sequence>
<protein>
    <recommendedName>
        <fullName evidence="4">DUF4349 domain-containing protein</fullName>
    </recommendedName>
</protein>
<evidence type="ECO:0000313" key="5">
    <source>
        <dbReference type="EMBL" id="GAA4018735.1"/>
    </source>
</evidence>
<reference evidence="6" key="1">
    <citation type="journal article" date="2019" name="Int. J. Syst. Evol. Microbiol.">
        <title>The Global Catalogue of Microorganisms (GCM) 10K type strain sequencing project: providing services to taxonomists for standard genome sequencing and annotation.</title>
        <authorList>
            <consortium name="The Broad Institute Genomics Platform"/>
            <consortium name="The Broad Institute Genome Sequencing Center for Infectious Disease"/>
            <person name="Wu L."/>
            <person name="Ma J."/>
        </authorList>
    </citation>
    <scope>NUCLEOTIDE SEQUENCE [LARGE SCALE GENOMIC DNA]</scope>
    <source>
        <strain evidence="6">JCM 17563</strain>
    </source>
</reference>
<dbReference type="PROSITE" id="PS51257">
    <property type="entry name" value="PROKAR_LIPOPROTEIN"/>
    <property type="match status" value="1"/>
</dbReference>
<dbReference type="Pfam" id="PF14257">
    <property type="entry name" value="DUF4349"/>
    <property type="match status" value="1"/>
</dbReference>
<feature type="domain" description="DUF4349" evidence="4">
    <location>
        <begin position="85"/>
        <end position="294"/>
    </location>
</feature>
<keyword evidence="3" id="KW-0472">Membrane</keyword>
<evidence type="ECO:0000256" key="2">
    <source>
        <dbReference type="SAM" id="MobiDB-lite"/>
    </source>
</evidence>
<evidence type="ECO:0000256" key="1">
    <source>
        <dbReference type="SAM" id="Coils"/>
    </source>
</evidence>
<feature type="region of interest" description="Disordered" evidence="2">
    <location>
        <begin position="16"/>
        <end position="67"/>
    </location>
</feature>
<evidence type="ECO:0000259" key="4">
    <source>
        <dbReference type="Pfam" id="PF14257"/>
    </source>
</evidence>
<name>A0ABP7SZF3_9SPHN</name>
<keyword evidence="3" id="KW-1133">Transmembrane helix</keyword>
<dbReference type="Proteomes" id="UP001500235">
    <property type="component" value="Unassembled WGS sequence"/>
</dbReference>